<keyword evidence="6" id="KW-0175">Coiled coil</keyword>
<name>A0AA85K933_TRIRE</name>
<evidence type="ECO:0008006" key="10">
    <source>
        <dbReference type="Google" id="ProtNLM"/>
    </source>
</evidence>
<protein>
    <recommendedName>
        <fullName evidence="10">U4/U6.U5 tri-snRNP-associated protein 1</fullName>
    </recommendedName>
</protein>
<keyword evidence="3" id="KW-0507">mRNA processing</keyword>
<evidence type="ECO:0000256" key="7">
    <source>
        <dbReference type="SAM" id="MobiDB-lite"/>
    </source>
</evidence>
<evidence type="ECO:0000256" key="6">
    <source>
        <dbReference type="SAM" id="Coils"/>
    </source>
</evidence>
<reference evidence="8" key="1">
    <citation type="submission" date="2022-06" db="EMBL/GenBank/DDBJ databases">
        <authorList>
            <person name="Berger JAMES D."/>
            <person name="Berger JAMES D."/>
        </authorList>
    </citation>
    <scope>NUCLEOTIDE SEQUENCE [LARGE SCALE GENOMIC DNA]</scope>
</reference>
<keyword evidence="8" id="KW-1185">Reference proteome</keyword>
<dbReference type="Pfam" id="PF03343">
    <property type="entry name" value="SART-1"/>
    <property type="match status" value="1"/>
</dbReference>
<dbReference type="PANTHER" id="PTHR14152">
    <property type="entry name" value="SQUAMOUS CELL CARCINOMA ANTIGEN RECOGNISED BY CYTOTOXIC T LYMPHOCYTES"/>
    <property type="match status" value="1"/>
</dbReference>
<proteinExistence type="inferred from homology"/>
<evidence type="ECO:0000256" key="2">
    <source>
        <dbReference type="ARBA" id="ARBA00006076"/>
    </source>
</evidence>
<accession>A0AA85K933</accession>
<dbReference type="GO" id="GO:0046540">
    <property type="term" value="C:U4/U6 x U5 tri-snRNP complex"/>
    <property type="evidence" value="ECO:0007669"/>
    <property type="project" value="InterPro"/>
</dbReference>
<feature type="region of interest" description="Disordered" evidence="7">
    <location>
        <begin position="359"/>
        <end position="388"/>
    </location>
</feature>
<dbReference type="InterPro" id="IPR045347">
    <property type="entry name" value="HIND"/>
</dbReference>
<sequence>MTRGSPQRSHKKHRHHRNRDRSRSPLDHGSDRTFGRVDDRSPDDAGRTGVDISLSVSETNALRAKLGLAPLETEDTPKSERTTDNQADNYVHAPAKDLRKLKESDALKEKLNVLKERRALYDKLGQEKLSVPTEKESNVQTWVEKMREKERIQKQASERAKILSEIDDQLGVSEFVESKLATKDKNYKPGDLAGLRVEHSADRFVDGQSIILTIKDSGVLDDSEDVLVNVNLVDDEKAELNRENLRKTAGLAGIEDQEDEEVLLGLRAKTVLSKYDSEIDGVKKDQFVISSNGSYNTESERLLKQLQAELKEGRQSLPDTELRIASEYYSTEEMATKFKKRKRRVKTIRQTLTADELVSGLPEQLPSSDLGSRSARKEDHGRDVSSANIVHPPEDLAAITENLVDVKADYEEDWSAVSHIDEPDELRSELEKTIGRVIQSKSAVAVKPEEITSQLLAKNTAAPLPDPLPKPSAGVTASSSKKTPIVFDSTAEFYKSIGIGFQEIMKKNAQYNQFLLNQYKLQTGEANDDNEDATPTPTRLPYKEEVEEEYQKMDYDSDDDLKYGGVKSESSNRWHTVGDDLPNSSTRSQSKSTVKTPGSVNIIKPENPDIQGVLDDEPRLDVGVFSALKLAEKKGYIEKEKEKRTGAGTMVNLMAKHFVQEDIRYDDIDAKFYKRDRYSGPLSDFKELTQYKPDIKLEYVDELGRDLSAKEAFRQLSHKFHGKGSGKNKTQKRMKKIKEEFLLKASTSSDTPLGTVNKLNKKLEAISMPYVILSGKNAAVKKLAK</sequence>
<feature type="compositionally biased region" description="Basic residues" evidence="7">
    <location>
        <begin position="8"/>
        <end position="20"/>
    </location>
</feature>
<comment type="subcellular location">
    <subcellularLocation>
        <location evidence="1">Nucleus</location>
    </subcellularLocation>
</comment>
<reference evidence="9" key="2">
    <citation type="submission" date="2023-11" db="UniProtKB">
        <authorList>
            <consortium name="WormBaseParasite"/>
        </authorList>
    </citation>
    <scope>IDENTIFICATION</scope>
</reference>
<evidence type="ECO:0000256" key="4">
    <source>
        <dbReference type="ARBA" id="ARBA00023187"/>
    </source>
</evidence>
<evidence type="ECO:0000256" key="5">
    <source>
        <dbReference type="ARBA" id="ARBA00023242"/>
    </source>
</evidence>
<feature type="coiled-coil region" evidence="6">
    <location>
        <begin position="296"/>
        <end position="323"/>
    </location>
</feature>
<dbReference type="WBParaSite" id="TREG1_67720.1">
    <property type="protein sequence ID" value="TREG1_67720.1"/>
    <property type="gene ID" value="TREG1_67720"/>
</dbReference>
<dbReference type="InterPro" id="IPR005011">
    <property type="entry name" value="SNU66/SART1"/>
</dbReference>
<dbReference type="GO" id="GO:0000481">
    <property type="term" value="P:maturation of 5S rRNA"/>
    <property type="evidence" value="ECO:0007669"/>
    <property type="project" value="TreeGrafter"/>
</dbReference>
<feature type="region of interest" description="Disordered" evidence="7">
    <location>
        <begin position="1"/>
        <end position="95"/>
    </location>
</feature>
<evidence type="ECO:0000313" key="9">
    <source>
        <dbReference type="WBParaSite" id="TREG1_67720.1"/>
    </source>
</evidence>
<evidence type="ECO:0000256" key="3">
    <source>
        <dbReference type="ARBA" id="ARBA00022664"/>
    </source>
</evidence>
<evidence type="ECO:0000256" key="1">
    <source>
        <dbReference type="ARBA" id="ARBA00004123"/>
    </source>
</evidence>
<dbReference type="PANTHER" id="PTHR14152:SF5">
    <property type="entry name" value="U4_U6.U5 TRI-SNRNP-ASSOCIATED PROTEIN 1"/>
    <property type="match status" value="1"/>
</dbReference>
<keyword evidence="4" id="KW-0508">mRNA splicing</keyword>
<feature type="compositionally biased region" description="Basic and acidic residues" evidence="7">
    <location>
        <begin position="21"/>
        <end position="46"/>
    </location>
</feature>
<comment type="similarity">
    <text evidence="2">Belongs to the SNU66/SART1 family.</text>
</comment>
<keyword evidence="5" id="KW-0539">Nucleus</keyword>
<feature type="compositionally biased region" description="Polar residues" evidence="7">
    <location>
        <begin position="582"/>
        <end position="599"/>
    </location>
</feature>
<dbReference type="Pfam" id="PF19252">
    <property type="entry name" value="HIND"/>
    <property type="match status" value="1"/>
</dbReference>
<feature type="region of interest" description="Disordered" evidence="7">
    <location>
        <begin position="552"/>
        <end position="609"/>
    </location>
</feature>
<dbReference type="Proteomes" id="UP000050795">
    <property type="component" value="Unassembled WGS sequence"/>
</dbReference>
<organism evidence="8 9">
    <name type="scientific">Trichobilharzia regenti</name>
    <name type="common">Nasal bird schistosome</name>
    <dbReference type="NCBI Taxonomy" id="157069"/>
    <lineage>
        <taxon>Eukaryota</taxon>
        <taxon>Metazoa</taxon>
        <taxon>Spiralia</taxon>
        <taxon>Lophotrochozoa</taxon>
        <taxon>Platyhelminthes</taxon>
        <taxon>Trematoda</taxon>
        <taxon>Digenea</taxon>
        <taxon>Strigeidida</taxon>
        <taxon>Schistosomatoidea</taxon>
        <taxon>Schistosomatidae</taxon>
        <taxon>Trichobilharzia</taxon>
    </lineage>
</organism>
<evidence type="ECO:0000313" key="8">
    <source>
        <dbReference type="Proteomes" id="UP000050795"/>
    </source>
</evidence>
<dbReference type="AlphaFoldDB" id="A0AA85K933"/>
<dbReference type="GO" id="GO:0045292">
    <property type="term" value="P:mRNA cis splicing, via spliceosome"/>
    <property type="evidence" value="ECO:0007669"/>
    <property type="project" value="TreeGrafter"/>
</dbReference>